<organism evidence="2 3">
    <name type="scientific">Clostridium acidisoli DSM 12555</name>
    <dbReference type="NCBI Taxonomy" id="1121291"/>
    <lineage>
        <taxon>Bacteria</taxon>
        <taxon>Bacillati</taxon>
        <taxon>Bacillota</taxon>
        <taxon>Clostridia</taxon>
        <taxon>Eubacteriales</taxon>
        <taxon>Clostridiaceae</taxon>
        <taxon>Clostridium</taxon>
    </lineage>
</organism>
<protein>
    <submittedName>
        <fullName evidence="2">LexA-binding, inner membrane-associated putative hydrolase</fullName>
    </submittedName>
</protein>
<sequence length="178" mass="20636">MIFFGHVGPTTLILKAYDKVTQKENRQVIDYRFVAIGSILPDLIDKPIGGFFFRNEFHNSRLFGHTLLFSGILLVIGLFLMIKNKNRSNKIFLLGICSLIHQGLDSMWLYPATFYWPFLGWKFPTRPEGKWLMEGFKRLLSEPSYFIAEIVGAIIVIFFVVRLIKNKKVKEFLKTGIL</sequence>
<proteinExistence type="predicted"/>
<dbReference type="GO" id="GO:0016787">
    <property type="term" value="F:hydrolase activity"/>
    <property type="evidence" value="ECO:0007669"/>
    <property type="project" value="UniProtKB-KW"/>
</dbReference>
<keyword evidence="3" id="KW-1185">Reference proteome</keyword>
<feature type="transmembrane region" description="Helical" evidence="1">
    <location>
        <begin position="91"/>
        <end position="110"/>
    </location>
</feature>
<dbReference type="InterPro" id="IPR007404">
    <property type="entry name" value="YdjM-like"/>
</dbReference>
<dbReference type="STRING" id="1121291.SAMN02745134_00967"/>
<keyword evidence="1" id="KW-0472">Membrane</keyword>
<dbReference type="EMBL" id="FWXH01000002">
    <property type="protein sequence ID" value="SMC19914.1"/>
    <property type="molecule type" value="Genomic_DNA"/>
</dbReference>
<gene>
    <name evidence="2" type="ORF">SAMN02745134_00967</name>
</gene>
<evidence type="ECO:0000256" key="1">
    <source>
        <dbReference type="SAM" id="Phobius"/>
    </source>
</evidence>
<dbReference type="OrthoDB" id="1903633at2"/>
<dbReference type="Proteomes" id="UP000192468">
    <property type="component" value="Unassembled WGS sequence"/>
</dbReference>
<dbReference type="Pfam" id="PF04307">
    <property type="entry name" value="YdjM"/>
    <property type="match status" value="1"/>
</dbReference>
<feature type="transmembrane region" description="Helical" evidence="1">
    <location>
        <begin position="62"/>
        <end position="82"/>
    </location>
</feature>
<feature type="transmembrane region" description="Helical" evidence="1">
    <location>
        <begin position="145"/>
        <end position="164"/>
    </location>
</feature>
<dbReference type="RefSeq" id="WP_084114233.1">
    <property type="nucleotide sequence ID" value="NZ_FWXH01000002.1"/>
</dbReference>
<name>A0A1W1X7X1_9CLOT</name>
<accession>A0A1W1X7X1</accession>
<evidence type="ECO:0000313" key="3">
    <source>
        <dbReference type="Proteomes" id="UP000192468"/>
    </source>
</evidence>
<reference evidence="2 3" key="1">
    <citation type="submission" date="2017-04" db="EMBL/GenBank/DDBJ databases">
        <authorList>
            <person name="Afonso C.L."/>
            <person name="Miller P.J."/>
            <person name="Scott M.A."/>
            <person name="Spackman E."/>
            <person name="Goraichik I."/>
            <person name="Dimitrov K.M."/>
            <person name="Suarez D.L."/>
            <person name="Swayne D.E."/>
        </authorList>
    </citation>
    <scope>NUCLEOTIDE SEQUENCE [LARGE SCALE GENOMIC DNA]</scope>
    <source>
        <strain evidence="2 3">DSM 12555</strain>
    </source>
</reference>
<keyword evidence="1" id="KW-1133">Transmembrane helix</keyword>
<keyword evidence="2" id="KW-0378">Hydrolase</keyword>
<dbReference type="AlphaFoldDB" id="A0A1W1X7X1"/>
<evidence type="ECO:0000313" key="2">
    <source>
        <dbReference type="EMBL" id="SMC19914.1"/>
    </source>
</evidence>
<keyword evidence="1" id="KW-0812">Transmembrane</keyword>